<accession>A0A2I0KBB2</accession>
<name>A0A2I0KBB2_PUNGR</name>
<comment type="caution">
    <text evidence="1">The sequence shown here is derived from an EMBL/GenBank/DDBJ whole genome shotgun (WGS) entry which is preliminary data.</text>
</comment>
<evidence type="ECO:0000313" key="1">
    <source>
        <dbReference type="EMBL" id="PKI65814.1"/>
    </source>
</evidence>
<proteinExistence type="predicted"/>
<dbReference type="AlphaFoldDB" id="A0A2I0KBB2"/>
<dbReference type="EMBL" id="PGOL01000727">
    <property type="protein sequence ID" value="PKI65814.1"/>
    <property type="molecule type" value="Genomic_DNA"/>
</dbReference>
<organism evidence="1 2">
    <name type="scientific">Punica granatum</name>
    <name type="common">Pomegranate</name>
    <dbReference type="NCBI Taxonomy" id="22663"/>
    <lineage>
        <taxon>Eukaryota</taxon>
        <taxon>Viridiplantae</taxon>
        <taxon>Streptophyta</taxon>
        <taxon>Embryophyta</taxon>
        <taxon>Tracheophyta</taxon>
        <taxon>Spermatophyta</taxon>
        <taxon>Magnoliopsida</taxon>
        <taxon>eudicotyledons</taxon>
        <taxon>Gunneridae</taxon>
        <taxon>Pentapetalae</taxon>
        <taxon>rosids</taxon>
        <taxon>malvids</taxon>
        <taxon>Myrtales</taxon>
        <taxon>Lythraceae</taxon>
        <taxon>Punica</taxon>
    </lineage>
</organism>
<reference evidence="1 2" key="1">
    <citation type="submission" date="2017-11" db="EMBL/GenBank/DDBJ databases">
        <title>De-novo sequencing of pomegranate (Punica granatum L.) genome.</title>
        <authorList>
            <person name="Akparov Z."/>
            <person name="Amiraslanov A."/>
            <person name="Hajiyeva S."/>
            <person name="Abbasov M."/>
            <person name="Kaur K."/>
            <person name="Hamwieh A."/>
            <person name="Solovyev V."/>
            <person name="Salamov A."/>
            <person name="Braich B."/>
            <person name="Kosarev P."/>
            <person name="Mahmoud A."/>
            <person name="Hajiyev E."/>
            <person name="Babayeva S."/>
            <person name="Izzatullayeva V."/>
            <person name="Mammadov A."/>
            <person name="Mammadov A."/>
            <person name="Sharifova S."/>
            <person name="Ojaghi J."/>
            <person name="Eynullazada K."/>
            <person name="Bayramov B."/>
            <person name="Abdulazimova A."/>
            <person name="Shahmuradov I."/>
        </authorList>
    </citation>
    <scope>NUCLEOTIDE SEQUENCE [LARGE SCALE GENOMIC DNA]</scope>
    <source>
        <strain evidence="2">cv. AG2017</strain>
        <tissue evidence="1">Leaf</tissue>
    </source>
</reference>
<evidence type="ECO:0000313" key="2">
    <source>
        <dbReference type="Proteomes" id="UP000233551"/>
    </source>
</evidence>
<keyword evidence="2" id="KW-1185">Reference proteome</keyword>
<gene>
    <name evidence="1" type="ORF">CRG98_013798</name>
</gene>
<dbReference type="Proteomes" id="UP000233551">
    <property type="component" value="Unassembled WGS sequence"/>
</dbReference>
<sequence>MRMVVRLAGVPKRNFKVVRWQNHQPSSPVWCIAPQSLGSKGLANDVVTTRERSLWFSQCAHDCVPRLLEGDGSKADLAAKESRSKEARLATSLRLGCMTSSSWAILMGLIRSKAPLLAISPLIEVAAEFKPRRRAWSRVRSLGMMPPPPTLPNLLERFKRKPNL</sequence>
<protein>
    <submittedName>
        <fullName evidence="1">Uncharacterized protein</fullName>
    </submittedName>
</protein>